<evidence type="ECO:0000313" key="5">
    <source>
        <dbReference type="Ensembl" id="ENSPPYP00000030824.1"/>
    </source>
</evidence>
<dbReference type="InterPro" id="IPR001849">
    <property type="entry name" value="PH_domain"/>
</dbReference>
<keyword evidence="1 2" id="KW-0175">Coiled coil</keyword>
<feature type="coiled-coil region" evidence="2">
    <location>
        <begin position="308"/>
        <end position="393"/>
    </location>
</feature>
<dbReference type="SUPFAM" id="SSF50729">
    <property type="entry name" value="PH domain-like"/>
    <property type="match status" value="1"/>
</dbReference>
<dbReference type="InterPro" id="IPR052212">
    <property type="entry name" value="PH-like_domain"/>
</dbReference>
<dbReference type="GeneTree" id="ENSGT00940000156371"/>
<dbReference type="PANTHER" id="PTHR12156">
    <property type="entry name" value="PLECKSTRIN HOMOLOGY-LIKE DOMAIN, FAMILY B, MEMBER 3"/>
    <property type="match status" value="1"/>
</dbReference>
<dbReference type="FunFam" id="2.30.29.30:FF:000006">
    <property type="entry name" value="Pleckstrin homology like domain family B member 1"/>
    <property type="match status" value="1"/>
</dbReference>
<feature type="domain" description="PH" evidence="4">
    <location>
        <begin position="634"/>
        <end position="737"/>
    </location>
</feature>
<reference evidence="5" key="3">
    <citation type="submission" date="2025-09" db="UniProtKB">
        <authorList>
            <consortium name="Ensembl"/>
        </authorList>
    </citation>
    <scope>IDENTIFICATION</scope>
</reference>
<reference evidence="5" key="2">
    <citation type="submission" date="2025-08" db="UniProtKB">
        <authorList>
            <consortium name="Ensembl"/>
        </authorList>
    </citation>
    <scope>IDENTIFICATION</scope>
</reference>
<dbReference type="InterPro" id="IPR037810">
    <property type="entry name" value="PHLDB1/2/3_PH"/>
</dbReference>
<keyword evidence="6" id="KW-1185">Reference proteome</keyword>
<feature type="coiled-coil region" evidence="2">
    <location>
        <begin position="526"/>
        <end position="585"/>
    </location>
</feature>
<name>A0A8I5YPF1_PONAB</name>
<dbReference type="PANTHER" id="PTHR12156:SF21">
    <property type="entry name" value="PLECKSTRIN HOMOLOGY-LIKE DOMAIN FAMILY B MEMBER 2"/>
    <property type="match status" value="1"/>
</dbReference>
<dbReference type="PROSITE" id="PS50003">
    <property type="entry name" value="PH_DOMAIN"/>
    <property type="match status" value="1"/>
</dbReference>
<dbReference type="Pfam" id="PF00169">
    <property type="entry name" value="PH"/>
    <property type="match status" value="1"/>
</dbReference>
<dbReference type="SMART" id="SM00233">
    <property type="entry name" value="PH"/>
    <property type="match status" value="1"/>
</dbReference>
<dbReference type="GO" id="GO:0070507">
    <property type="term" value="P:regulation of microtubule cytoskeleton organization"/>
    <property type="evidence" value="ECO:0007669"/>
    <property type="project" value="TreeGrafter"/>
</dbReference>
<evidence type="ECO:0000256" key="2">
    <source>
        <dbReference type="SAM" id="Coils"/>
    </source>
</evidence>
<sequence length="744" mass="86546">MRVCNYECLPWDEAMRTELQLESRSSGSEREERQRLETILSLCAEYTKPDSCLSTGTTVEDVQKINKELEKLQLSDEESVFEEALMSPDTRYRCHRKDSLPDADLASCGSLSQSSASFFTPRSSRNDELLSDLTRNPPPPSSTFPKASSESSYLSILPKTPEGISEEQRSQELAAMEETRIVILNNLEELKQKIKDINDQMDESFRELDMECALLDGEQKSETTELMKEKEILDHLNRKIAELEKNIVGEKTKEKVKLDAEREKLERLQELYSEQKTQLDNCPESMREQLQQQLKRDADLLDVESKHFEDLEFQQLEHESRLDEEKENLTQQLLREVAEYQRNIVSRKEKISALKKQANHIVQQAQREQDHFVKEKNNLIMMLQREKENLCNLEKKYSSLSGGKGFPVNPNTLKEAHLPLGQSNSCGSVLPPSLAAVAKDSESRRMLRGYNHQQMSEGHRQKSEFYNRTASESNVYLNSFHYPDHSYKDQAFDTLSLDSSDSMETSISACSPDNISSASTSNIARIEEMERLLKQAHAEKTRLLESREREMEAKKRALEEEKRRREILEKRLQEETSQRQKLIEKEVKIREKQRAQARPLTRYLPVRKEDFDLRSHVETAGHNIDTCYHVSITEKTCRGFLIKMGGKIKTWKKRWFVFDRNKRTFSYYADKHETKLKGVIYFQAIEEVYYDHLKNANKSPNPLLTFSVKTHDRIYYMVAPSPEAMRIWMDVIVTGAEGYTHFLL</sequence>
<dbReference type="InterPro" id="IPR011993">
    <property type="entry name" value="PH-like_dom_sf"/>
</dbReference>
<evidence type="ECO:0000259" key="4">
    <source>
        <dbReference type="PROSITE" id="PS50003"/>
    </source>
</evidence>
<reference evidence="5 6" key="1">
    <citation type="submission" date="2008-02" db="EMBL/GenBank/DDBJ databases">
        <title>A 6x draft sequence assembly of the Pongo pygmaeus abelii genome.</title>
        <authorList>
            <person name="Wilson R.K."/>
            <person name="Mardis E."/>
        </authorList>
    </citation>
    <scope>NUCLEOTIDE SEQUENCE [LARGE SCALE GENOMIC DNA]</scope>
</reference>
<evidence type="ECO:0000256" key="3">
    <source>
        <dbReference type="SAM" id="MobiDB-lite"/>
    </source>
</evidence>
<feature type="coiled-coil region" evidence="2">
    <location>
        <begin position="173"/>
        <end position="278"/>
    </location>
</feature>
<dbReference type="Proteomes" id="UP000001595">
    <property type="component" value="Chromosome 3"/>
</dbReference>
<evidence type="ECO:0000256" key="1">
    <source>
        <dbReference type="ARBA" id="ARBA00023054"/>
    </source>
</evidence>
<dbReference type="Ensembl" id="ENSPPYT00000035282.1">
    <property type="protein sequence ID" value="ENSPPYP00000030824.1"/>
    <property type="gene ID" value="ENSPPYG00000013557.3"/>
</dbReference>
<dbReference type="CDD" id="cd14673">
    <property type="entry name" value="PH_PHLDB1_2"/>
    <property type="match status" value="1"/>
</dbReference>
<proteinExistence type="predicted"/>
<organism evidence="5 6">
    <name type="scientific">Pongo abelii</name>
    <name type="common">Sumatran orangutan</name>
    <name type="synonym">Pongo pygmaeus abelii</name>
    <dbReference type="NCBI Taxonomy" id="9601"/>
    <lineage>
        <taxon>Eukaryota</taxon>
        <taxon>Metazoa</taxon>
        <taxon>Chordata</taxon>
        <taxon>Craniata</taxon>
        <taxon>Vertebrata</taxon>
        <taxon>Euteleostomi</taxon>
        <taxon>Mammalia</taxon>
        <taxon>Eutheria</taxon>
        <taxon>Euarchontoglires</taxon>
        <taxon>Primates</taxon>
        <taxon>Haplorrhini</taxon>
        <taxon>Catarrhini</taxon>
        <taxon>Hominidae</taxon>
        <taxon>Pongo</taxon>
    </lineage>
</organism>
<dbReference type="GO" id="GO:0045180">
    <property type="term" value="C:basal cortex"/>
    <property type="evidence" value="ECO:0007669"/>
    <property type="project" value="TreeGrafter"/>
</dbReference>
<feature type="region of interest" description="Disordered" evidence="3">
    <location>
        <begin position="128"/>
        <end position="153"/>
    </location>
</feature>
<dbReference type="Gene3D" id="2.30.29.30">
    <property type="entry name" value="Pleckstrin-homology domain (PH domain)/Phosphotyrosine-binding domain (PTB)"/>
    <property type="match status" value="1"/>
</dbReference>
<protein>
    <submittedName>
        <fullName evidence="5">Pleckstrin homology like domain family B member 2</fullName>
    </submittedName>
</protein>
<feature type="compositionally biased region" description="Polar residues" evidence="3">
    <location>
        <begin position="143"/>
        <end position="153"/>
    </location>
</feature>
<dbReference type="AlphaFoldDB" id="A0A8I5YPF1"/>
<evidence type="ECO:0000313" key="6">
    <source>
        <dbReference type="Proteomes" id="UP000001595"/>
    </source>
</evidence>
<gene>
    <name evidence="5" type="primary">PHLDB2</name>
</gene>
<accession>A0A8I5YPF1</accession>